<dbReference type="EMBL" id="CP075371">
    <property type="protein sequence ID" value="QVT80892.1"/>
    <property type="molecule type" value="Genomic_DNA"/>
</dbReference>
<gene>
    <name evidence="1" type="ORF">ENKNEFLB_03293</name>
</gene>
<sequence length="187" mass="19969">MGTDEHLLDLFDELEGRAETLYDADRAPEIADRSRAEYRAVTLASRLMASLGDPVVVRVVGVGPVAGTLERVGDGWFLLRGAAQDWAVPLVAVQSVTGSSARSVPEVAWPRVAALGLAAFLRRLAEEGHPCVLHLRDGGRHEGTLLRVGADFVELQEGADAARRCLVALVALAAAQVRRDDASGQPR</sequence>
<name>A0ABX8EK41_9ACTN</name>
<reference evidence="1 2" key="1">
    <citation type="submission" date="2021-05" db="EMBL/GenBank/DDBJ databases">
        <title>Complete genome of Nocardioides aquaticus KCTC 9944T isolated from meromictic and hypersaline Ekho Lake, Antarctica.</title>
        <authorList>
            <person name="Hwang K."/>
            <person name="Kim K.M."/>
            <person name="Choe H."/>
        </authorList>
    </citation>
    <scope>NUCLEOTIDE SEQUENCE [LARGE SCALE GENOMIC DNA]</scope>
    <source>
        <strain evidence="1 2">KCTC 9944</strain>
    </source>
</reference>
<organism evidence="1 2">
    <name type="scientific">Nocardioides aquaticus</name>
    <dbReference type="NCBI Taxonomy" id="160826"/>
    <lineage>
        <taxon>Bacteria</taxon>
        <taxon>Bacillati</taxon>
        <taxon>Actinomycetota</taxon>
        <taxon>Actinomycetes</taxon>
        <taxon>Propionibacteriales</taxon>
        <taxon>Nocardioidaceae</taxon>
        <taxon>Nocardioides</taxon>
    </lineage>
</organism>
<protein>
    <submittedName>
        <fullName evidence="1">Uncharacterized protein</fullName>
    </submittedName>
</protein>
<proteinExistence type="predicted"/>
<evidence type="ECO:0000313" key="2">
    <source>
        <dbReference type="Proteomes" id="UP000679307"/>
    </source>
</evidence>
<dbReference type="Proteomes" id="UP000679307">
    <property type="component" value="Chromosome"/>
</dbReference>
<dbReference type="RefSeq" id="WP_214056362.1">
    <property type="nucleotide sequence ID" value="NZ_BAAAHS010000108.1"/>
</dbReference>
<keyword evidence="2" id="KW-1185">Reference proteome</keyword>
<accession>A0ABX8EK41</accession>
<evidence type="ECO:0000313" key="1">
    <source>
        <dbReference type="EMBL" id="QVT80892.1"/>
    </source>
</evidence>